<dbReference type="InterPro" id="IPR013022">
    <property type="entry name" value="Xyl_isomerase-like_TIM-brl"/>
</dbReference>
<dbReference type="AlphaFoldDB" id="A0A382EAJ2"/>
<evidence type="ECO:0000259" key="1">
    <source>
        <dbReference type="Pfam" id="PF01261"/>
    </source>
</evidence>
<evidence type="ECO:0000313" key="2">
    <source>
        <dbReference type="EMBL" id="SVB47525.1"/>
    </source>
</evidence>
<gene>
    <name evidence="2" type="ORF">METZ01_LOCUS200379</name>
</gene>
<feature type="domain" description="Xylose isomerase-like TIM barrel" evidence="1">
    <location>
        <begin position="39"/>
        <end position="195"/>
    </location>
</feature>
<dbReference type="Gene3D" id="3.20.20.150">
    <property type="entry name" value="Divalent-metal-dependent TIM barrel enzymes"/>
    <property type="match status" value="1"/>
</dbReference>
<feature type="non-terminal residue" evidence="2">
    <location>
        <position position="1"/>
    </location>
</feature>
<organism evidence="2">
    <name type="scientific">marine metagenome</name>
    <dbReference type="NCBI Taxonomy" id="408172"/>
    <lineage>
        <taxon>unclassified sequences</taxon>
        <taxon>metagenomes</taxon>
        <taxon>ecological metagenomes</taxon>
    </lineage>
</organism>
<dbReference type="EMBL" id="UINC01043457">
    <property type="protein sequence ID" value="SVB47525.1"/>
    <property type="molecule type" value="Genomic_DNA"/>
</dbReference>
<sequence>WDEAFQGLLKKHNTRMHISTCYPLGPFGLDQEIAWVKKNGGKMTVCATRSMGKVNPTGEDAKIQVKAFFKKLKPHLEVAQKHGVLMAFENHGNAMLHSPDSMRYFAEFNPDPRHVGIAFAPHHLQSFGNDMPAKMISELGNEHIPFIYFQEYGIGSKKRVDKETELEQLPGRGTLDYIPIVKALKKINFTGLAEIFMHPTPRGIPMLPTAEAITKEVNKSRSYIETCLNKVNG</sequence>
<name>A0A382EAJ2_9ZZZZ</name>
<dbReference type="InterPro" id="IPR036237">
    <property type="entry name" value="Xyl_isomerase-like_sf"/>
</dbReference>
<proteinExistence type="predicted"/>
<reference evidence="2" key="1">
    <citation type="submission" date="2018-05" db="EMBL/GenBank/DDBJ databases">
        <authorList>
            <person name="Lanie J.A."/>
            <person name="Ng W.-L."/>
            <person name="Kazmierczak K.M."/>
            <person name="Andrzejewski T.M."/>
            <person name="Davidsen T.M."/>
            <person name="Wayne K.J."/>
            <person name="Tettelin H."/>
            <person name="Glass J.I."/>
            <person name="Rusch D."/>
            <person name="Podicherti R."/>
            <person name="Tsui H.-C.T."/>
            <person name="Winkler M.E."/>
        </authorList>
    </citation>
    <scope>NUCLEOTIDE SEQUENCE</scope>
</reference>
<accession>A0A382EAJ2</accession>
<protein>
    <recommendedName>
        <fullName evidence="1">Xylose isomerase-like TIM barrel domain-containing protein</fullName>
    </recommendedName>
</protein>
<dbReference type="Pfam" id="PF01261">
    <property type="entry name" value="AP_endonuc_2"/>
    <property type="match status" value="1"/>
</dbReference>
<dbReference type="SUPFAM" id="SSF51658">
    <property type="entry name" value="Xylose isomerase-like"/>
    <property type="match status" value="1"/>
</dbReference>